<sequence>MSALYRNSIRFFRVIGTIFTLQIMGGMLPAHAVEPRTTAPLLTVYKDANCGCCEKWLTHIRERGFNVDAHNINNLYEFKQSKGIPASMQSCHTAVSSQGYVFEGHIPTKFIRRFLATPPKDAIGLTVPAMPVGSPGMEYQDKFMPYQVLLLNNDGSSQVYAQVNSLEESVQ</sequence>
<gene>
    <name evidence="1" type="ORF">AWJ07_19780</name>
</gene>
<comment type="caution">
    <text evidence="1">The sequence shown here is derived from an EMBL/GenBank/DDBJ whole genome shotgun (WGS) entry which is preliminary data.</text>
</comment>
<reference evidence="1 2" key="1">
    <citation type="submission" date="2016-01" db="EMBL/GenBank/DDBJ databases">
        <title>Draft genome of the antarctic isolate Shewanella frigidimarina Ag06-30.</title>
        <authorList>
            <person name="Parmeciano Di Noto G."/>
            <person name="Vazquez S."/>
            <person name="Mac Cormack W."/>
            <person name="Iriarte A."/>
            <person name="Quiroga C."/>
        </authorList>
    </citation>
    <scope>NUCLEOTIDE SEQUENCE [LARGE SCALE GENOMIC DNA]</scope>
    <source>
        <strain evidence="1 2">Ag06-30</strain>
    </source>
</reference>
<proteinExistence type="predicted"/>
<organism evidence="1">
    <name type="scientific">Shewanella frigidimarina</name>
    <dbReference type="NCBI Taxonomy" id="56812"/>
    <lineage>
        <taxon>Bacteria</taxon>
        <taxon>Pseudomonadati</taxon>
        <taxon>Pseudomonadota</taxon>
        <taxon>Gammaproteobacteria</taxon>
        <taxon>Alteromonadales</taxon>
        <taxon>Shewanellaceae</taxon>
        <taxon>Shewanella</taxon>
    </lineage>
</organism>
<evidence type="ECO:0000313" key="2">
    <source>
        <dbReference type="Proteomes" id="UP000055702"/>
    </source>
</evidence>
<accession>A0A119CZ45</accession>
<dbReference type="AlphaFoldDB" id="A0A119CZ45"/>
<protein>
    <submittedName>
        <fullName evidence="1">ATP synthase F0 subunit B</fullName>
    </submittedName>
</protein>
<name>A0A119CZ45_SHEFR</name>
<dbReference type="Proteomes" id="UP000055702">
    <property type="component" value="Unassembled WGS sequence"/>
</dbReference>
<dbReference type="Pfam" id="PF04214">
    <property type="entry name" value="DUF411"/>
    <property type="match status" value="1"/>
</dbReference>
<dbReference type="InterPro" id="IPR007332">
    <property type="entry name" value="DUF411"/>
</dbReference>
<dbReference type="RefSeq" id="WP_059746740.1">
    <property type="nucleotide sequence ID" value="NZ_LRDC01000035.1"/>
</dbReference>
<dbReference type="EMBL" id="LRDC01000035">
    <property type="protein sequence ID" value="KVX00774.1"/>
    <property type="molecule type" value="Genomic_DNA"/>
</dbReference>
<evidence type="ECO:0000313" key="1">
    <source>
        <dbReference type="EMBL" id="KVX00774.1"/>
    </source>
</evidence>